<dbReference type="Gene3D" id="3.50.30.50">
    <property type="entry name" value="Putative cyclase"/>
    <property type="match status" value="1"/>
</dbReference>
<dbReference type="Proteomes" id="UP000309676">
    <property type="component" value="Unassembled WGS sequence"/>
</dbReference>
<dbReference type="RefSeq" id="WP_138193011.1">
    <property type="nucleotide sequence ID" value="NZ_VCIW01000002.1"/>
</dbReference>
<dbReference type="EMBL" id="VCIW01000002">
    <property type="protein sequence ID" value="TLS53694.1"/>
    <property type="molecule type" value="Genomic_DNA"/>
</dbReference>
<accession>A0A5R9GJK7</accession>
<dbReference type="InterPro" id="IPR007325">
    <property type="entry name" value="KFase/CYL"/>
</dbReference>
<dbReference type="Pfam" id="PF04199">
    <property type="entry name" value="Cyclase"/>
    <property type="match status" value="1"/>
</dbReference>
<dbReference type="PANTHER" id="PTHR31118">
    <property type="entry name" value="CYCLASE-LIKE PROTEIN 2"/>
    <property type="match status" value="1"/>
</dbReference>
<dbReference type="GO" id="GO:0019441">
    <property type="term" value="P:L-tryptophan catabolic process to kynurenine"/>
    <property type="evidence" value="ECO:0007669"/>
    <property type="project" value="InterPro"/>
</dbReference>
<evidence type="ECO:0000313" key="1">
    <source>
        <dbReference type="EMBL" id="TLS53694.1"/>
    </source>
</evidence>
<dbReference type="SUPFAM" id="SSF102198">
    <property type="entry name" value="Putative cyclase"/>
    <property type="match status" value="1"/>
</dbReference>
<sequence length="238" mass="26567">MTEARQLANLLSGMQVIDLSHTYEEDMPVVLSHSRYFHTLWDSFDTGSIALAYQLVMNEHCGTHMDATAHFLREGHEAHRYMDETPTTQFFGRALTIDVSFLDETGSVSRGVVEAWERTHQRIESGDIVFFRFGWDRYWVPRSVDLKYAKEWPGLAEDAAFYLVEKGVKVVGCDVIAIDGSAAEGAPAHYALLGNGVNIVENLTKLDRILGESVVFIAPLKVKRGSGSPLRALAFVSK</sequence>
<dbReference type="AlphaFoldDB" id="A0A5R9GJK7"/>
<comment type="caution">
    <text evidence="1">The sequence shown here is derived from an EMBL/GenBank/DDBJ whole genome shotgun (WGS) entry which is preliminary data.</text>
</comment>
<protein>
    <submittedName>
        <fullName evidence="1">Cyclase family protein</fullName>
    </submittedName>
</protein>
<dbReference type="InterPro" id="IPR037175">
    <property type="entry name" value="KFase_sf"/>
</dbReference>
<gene>
    <name evidence="1" type="ORF">FE782_05330</name>
</gene>
<dbReference type="GO" id="GO:0004061">
    <property type="term" value="F:arylformamidase activity"/>
    <property type="evidence" value="ECO:0007669"/>
    <property type="project" value="InterPro"/>
</dbReference>
<dbReference type="PANTHER" id="PTHR31118:SF12">
    <property type="entry name" value="CYCLASE-LIKE PROTEIN 2"/>
    <property type="match status" value="1"/>
</dbReference>
<evidence type="ECO:0000313" key="2">
    <source>
        <dbReference type="Proteomes" id="UP000309676"/>
    </source>
</evidence>
<dbReference type="OrthoDB" id="9796085at2"/>
<name>A0A5R9GJK7_9BACL</name>
<reference evidence="1 2" key="1">
    <citation type="submission" date="2019-05" db="EMBL/GenBank/DDBJ databases">
        <authorList>
            <person name="Narsing Rao M.P."/>
            <person name="Li W.J."/>
        </authorList>
    </citation>
    <scope>NUCLEOTIDE SEQUENCE [LARGE SCALE GENOMIC DNA]</scope>
    <source>
        <strain evidence="1 2">SYSU_K30003</strain>
    </source>
</reference>
<proteinExistence type="predicted"/>
<organism evidence="1 2">
    <name type="scientific">Paenibacillus antri</name>
    <dbReference type="NCBI Taxonomy" id="2582848"/>
    <lineage>
        <taxon>Bacteria</taxon>
        <taxon>Bacillati</taxon>
        <taxon>Bacillota</taxon>
        <taxon>Bacilli</taxon>
        <taxon>Bacillales</taxon>
        <taxon>Paenibacillaceae</taxon>
        <taxon>Paenibacillus</taxon>
    </lineage>
</organism>
<keyword evidence="2" id="KW-1185">Reference proteome</keyword>